<evidence type="ECO:0000256" key="7">
    <source>
        <dbReference type="ARBA" id="ARBA00023002"/>
    </source>
</evidence>
<keyword evidence="5" id="KW-0274">FAD</keyword>
<dbReference type="EMBL" id="BSOW01000001">
    <property type="protein sequence ID" value="GLR83538.1"/>
    <property type="molecule type" value="Genomic_DNA"/>
</dbReference>
<comment type="cofactor">
    <cofactor evidence="1">
        <name>FAD</name>
        <dbReference type="ChEBI" id="CHEBI:57692"/>
    </cofactor>
</comment>
<dbReference type="PANTHER" id="PTHR42802">
    <property type="entry name" value="MONOOXYGENASE"/>
    <property type="match status" value="1"/>
</dbReference>
<sequence>MNLRNHAPASGTTGSLDLAGIGIGPFNLSLAAQLDSVPTLQAKFFERRPRFDWHPGMMLPDVELQSSFLKDLVTSTNPTSPWSFVAYLVAHKRLFTFLNAQYDAVPRREFARYFEWVAENLDNLHFGADVREISHDGHEFVVSTTGGRYRTGNIALGVGTSPSLPAWAATLPNDVCFHCSDAMERLSDVSTSRIAVIGGGQSGGEIVQYLLSRERLPSSLRWISRRHNFEPINDTPFSNQVFSPEYVDAFRRLSDERKLAAFGSHILTSDGLSLSTINAIYRRLYALRHLEARSPDIELLPNRDVIQVERQHDRFRLIIRNGFDGGIEIVPADILVLATGYKFKLPDAIAPLQDRIVVDRNERLVLADDYSAAWDGPRQNRIFALNAGRYSHGIADSQLSLMAWRSATIINALLGRDHFDLELPQPVVRWSSELQHSNQAVSL</sequence>
<proteinExistence type="inferred from homology"/>
<protein>
    <submittedName>
        <fullName evidence="8">Lysine 6-monooxygenase</fullName>
    </submittedName>
</protein>
<evidence type="ECO:0000256" key="6">
    <source>
        <dbReference type="ARBA" id="ARBA00022857"/>
    </source>
</evidence>
<dbReference type="Gene3D" id="3.50.50.60">
    <property type="entry name" value="FAD/NAD(P)-binding domain"/>
    <property type="match status" value="1"/>
</dbReference>
<keyword evidence="9" id="KW-1185">Reference proteome</keyword>
<dbReference type="PANTHER" id="PTHR42802:SF1">
    <property type="entry name" value="L-ORNITHINE N(5)-MONOOXYGENASE"/>
    <property type="match status" value="1"/>
</dbReference>
<keyword evidence="4" id="KW-0285">Flavoprotein</keyword>
<name>A0ABQ6APS0_9BRAD</name>
<dbReference type="Proteomes" id="UP001156905">
    <property type="component" value="Unassembled WGS sequence"/>
</dbReference>
<dbReference type="SUPFAM" id="SSF51905">
    <property type="entry name" value="FAD/NAD(P)-binding domain"/>
    <property type="match status" value="2"/>
</dbReference>
<evidence type="ECO:0000256" key="5">
    <source>
        <dbReference type="ARBA" id="ARBA00022827"/>
    </source>
</evidence>
<evidence type="ECO:0000256" key="3">
    <source>
        <dbReference type="ARBA" id="ARBA00007588"/>
    </source>
</evidence>
<comment type="caution">
    <text evidence="8">The sequence shown here is derived from an EMBL/GenBank/DDBJ whole genome shotgun (WGS) entry which is preliminary data.</text>
</comment>
<reference evidence="9" key="1">
    <citation type="journal article" date="2019" name="Int. J. Syst. Evol. Microbiol.">
        <title>The Global Catalogue of Microorganisms (GCM) 10K type strain sequencing project: providing services to taxonomists for standard genome sequencing and annotation.</title>
        <authorList>
            <consortium name="The Broad Institute Genomics Platform"/>
            <consortium name="The Broad Institute Genome Sequencing Center for Infectious Disease"/>
            <person name="Wu L."/>
            <person name="Ma J."/>
        </authorList>
    </citation>
    <scope>NUCLEOTIDE SEQUENCE [LARGE SCALE GENOMIC DNA]</scope>
    <source>
        <strain evidence="9">NBRC 102520</strain>
    </source>
</reference>
<comment type="similarity">
    <text evidence="3">Belongs to the lysine N(6)-hydroxylase/L-ornithine N(5)-oxygenase family.</text>
</comment>
<evidence type="ECO:0000313" key="9">
    <source>
        <dbReference type="Proteomes" id="UP001156905"/>
    </source>
</evidence>
<dbReference type="RefSeq" id="WP_284260546.1">
    <property type="nucleotide sequence ID" value="NZ_BSOW01000001.1"/>
</dbReference>
<evidence type="ECO:0000256" key="4">
    <source>
        <dbReference type="ARBA" id="ARBA00022630"/>
    </source>
</evidence>
<evidence type="ECO:0000256" key="1">
    <source>
        <dbReference type="ARBA" id="ARBA00001974"/>
    </source>
</evidence>
<evidence type="ECO:0000256" key="2">
    <source>
        <dbReference type="ARBA" id="ARBA00004924"/>
    </source>
</evidence>
<accession>A0ABQ6APS0</accession>
<keyword evidence="6" id="KW-0521">NADP</keyword>
<gene>
    <name evidence="8" type="primary">iucD</name>
    <name evidence="8" type="ORF">GCM10007857_02480</name>
</gene>
<dbReference type="InterPro" id="IPR025700">
    <property type="entry name" value="Lys/Orn_oxygenase"/>
</dbReference>
<evidence type="ECO:0000313" key="8">
    <source>
        <dbReference type="EMBL" id="GLR83538.1"/>
    </source>
</evidence>
<dbReference type="InterPro" id="IPR036188">
    <property type="entry name" value="FAD/NAD-bd_sf"/>
</dbReference>
<comment type="pathway">
    <text evidence="2">Siderophore biosynthesis.</text>
</comment>
<keyword evidence="7" id="KW-0560">Oxidoreductase</keyword>
<dbReference type="Pfam" id="PF13434">
    <property type="entry name" value="Lys_Orn_oxgnase"/>
    <property type="match status" value="1"/>
</dbReference>
<organism evidence="8 9">
    <name type="scientific">Bradyrhizobium iriomotense</name>
    <dbReference type="NCBI Taxonomy" id="441950"/>
    <lineage>
        <taxon>Bacteria</taxon>
        <taxon>Pseudomonadati</taxon>
        <taxon>Pseudomonadota</taxon>
        <taxon>Alphaproteobacteria</taxon>
        <taxon>Hyphomicrobiales</taxon>
        <taxon>Nitrobacteraceae</taxon>
        <taxon>Bradyrhizobium</taxon>
    </lineage>
</organism>